<name>A0A517N7V5_9BACT</name>
<dbReference type="Proteomes" id="UP000318538">
    <property type="component" value="Chromosome"/>
</dbReference>
<dbReference type="EMBL" id="CP036525">
    <property type="protein sequence ID" value="QDT03088.1"/>
    <property type="molecule type" value="Genomic_DNA"/>
</dbReference>
<dbReference type="Gene3D" id="1.20.1260.10">
    <property type="match status" value="1"/>
</dbReference>
<dbReference type="InterPro" id="IPR010287">
    <property type="entry name" value="DUF892_YciF-like"/>
</dbReference>
<gene>
    <name evidence="1" type="ORF">K227x_14680</name>
</gene>
<dbReference type="PANTHER" id="PTHR30565">
    <property type="entry name" value="PROTEIN YCIF"/>
    <property type="match status" value="1"/>
</dbReference>
<dbReference type="AlphaFoldDB" id="A0A517N7V5"/>
<dbReference type="CDD" id="cd07909">
    <property type="entry name" value="YciF"/>
    <property type="match status" value="1"/>
</dbReference>
<dbReference type="InterPro" id="IPR047114">
    <property type="entry name" value="YciF"/>
</dbReference>
<dbReference type="Pfam" id="PF05974">
    <property type="entry name" value="DUF892"/>
    <property type="match status" value="1"/>
</dbReference>
<organism evidence="1 2">
    <name type="scientific">Rubripirellula lacrimiformis</name>
    <dbReference type="NCBI Taxonomy" id="1930273"/>
    <lineage>
        <taxon>Bacteria</taxon>
        <taxon>Pseudomonadati</taxon>
        <taxon>Planctomycetota</taxon>
        <taxon>Planctomycetia</taxon>
        <taxon>Pirellulales</taxon>
        <taxon>Pirellulaceae</taxon>
        <taxon>Rubripirellula</taxon>
    </lineage>
</organism>
<evidence type="ECO:0000313" key="1">
    <source>
        <dbReference type="EMBL" id="QDT03088.1"/>
    </source>
</evidence>
<dbReference type="InterPro" id="IPR009078">
    <property type="entry name" value="Ferritin-like_SF"/>
</dbReference>
<accession>A0A517N7V5</accession>
<dbReference type="InterPro" id="IPR012347">
    <property type="entry name" value="Ferritin-like"/>
</dbReference>
<dbReference type="RefSeq" id="WP_246146608.1">
    <property type="nucleotide sequence ID" value="NZ_CP036525.1"/>
</dbReference>
<dbReference type="KEGG" id="rlc:K227x_14680"/>
<protein>
    <submittedName>
        <fullName evidence="1">Uncharacterized protein</fullName>
    </submittedName>
</protein>
<sequence length="162" mass="17866">MKSLADAFYDELRDALSAEKQLVKALPKMMKKASCEELTAAIEAHLTETEKHVERVEQAFEETGKAARAKTCEAMKGLIKEAEGMLQEDAEPAVKDAVIIACAQKVEHYEIATYGTLCTWAEALGYDKALKLLKQNIDEEETADKKLSEIAKTINKDALMAG</sequence>
<proteinExistence type="predicted"/>
<evidence type="ECO:0000313" key="2">
    <source>
        <dbReference type="Proteomes" id="UP000318538"/>
    </source>
</evidence>
<dbReference type="PANTHER" id="PTHR30565:SF9">
    <property type="entry name" value="PROTEIN YCIF"/>
    <property type="match status" value="1"/>
</dbReference>
<reference evidence="1 2" key="1">
    <citation type="submission" date="2019-02" db="EMBL/GenBank/DDBJ databases">
        <title>Deep-cultivation of Planctomycetes and their phenomic and genomic characterization uncovers novel biology.</title>
        <authorList>
            <person name="Wiegand S."/>
            <person name="Jogler M."/>
            <person name="Boedeker C."/>
            <person name="Pinto D."/>
            <person name="Vollmers J."/>
            <person name="Rivas-Marin E."/>
            <person name="Kohn T."/>
            <person name="Peeters S.H."/>
            <person name="Heuer A."/>
            <person name="Rast P."/>
            <person name="Oberbeckmann S."/>
            <person name="Bunk B."/>
            <person name="Jeske O."/>
            <person name="Meyerdierks A."/>
            <person name="Storesund J.E."/>
            <person name="Kallscheuer N."/>
            <person name="Luecker S."/>
            <person name="Lage O.M."/>
            <person name="Pohl T."/>
            <person name="Merkel B.J."/>
            <person name="Hornburger P."/>
            <person name="Mueller R.-W."/>
            <person name="Bruemmer F."/>
            <person name="Labrenz M."/>
            <person name="Spormann A.M."/>
            <person name="Op den Camp H."/>
            <person name="Overmann J."/>
            <person name="Amann R."/>
            <person name="Jetten M.S.M."/>
            <person name="Mascher T."/>
            <person name="Medema M.H."/>
            <person name="Devos D.P."/>
            <person name="Kaster A.-K."/>
            <person name="Ovreas L."/>
            <person name="Rohde M."/>
            <person name="Galperin M.Y."/>
            <person name="Jogler C."/>
        </authorList>
    </citation>
    <scope>NUCLEOTIDE SEQUENCE [LARGE SCALE GENOMIC DNA]</scope>
    <source>
        <strain evidence="1 2">K22_7</strain>
    </source>
</reference>
<dbReference type="SUPFAM" id="SSF47240">
    <property type="entry name" value="Ferritin-like"/>
    <property type="match status" value="1"/>
</dbReference>
<keyword evidence="2" id="KW-1185">Reference proteome</keyword>